<dbReference type="AlphaFoldDB" id="A0A5B7E3N9"/>
<dbReference type="Proteomes" id="UP000324222">
    <property type="component" value="Unassembled WGS sequence"/>
</dbReference>
<feature type="region of interest" description="Disordered" evidence="1">
    <location>
        <begin position="1"/>
        <end position="22"/>
    </location>
</feature>
<dbReference type="EMBL" id="VSRR010001936">
    <property type="protein sequence ID" value="MPC28580.1"/>
    <property type="molecule type" value="Genomic_DNA"/>
</dbReference>
<protein>
    <submittedName>
        <fullName evidence="2">Uncharacterized protein</fullName>
    </submittedName>
</protein>
<gene>
    <name evidence="2" type="ORF">E2C01_021789</name>
</gene>
<feature type="region of interest" description="Disordered" evidence="1">
    <location>
        <begin position="65"/>
        <end position="84"/>
    </location>
</feature>
<reference evidence="2 3" key="1">
    <citation type="submission" date="2019-05" db="EMBL/GenBank/DDBJ databases">
        <title>Another draft genome of Portunus trituberculatus and its Hox gene families provides insights of decapod evolution.</title>
        <authorList>
            <person name="Jeong J.-H."/>
            <person name="Song I."/>
            <person name="Kim S."/>
            <person name="Choi T."/>
            <person name="Kim D."/>
            <person name="Ryu S."/>
            <person name="Kim W."/>
        </authorList>
    </citation>
    <scope>NUCLEOTIDE SEQUENCE [LARGE SCALE GENOMIC DNA]</scope>
    <source>
        <tissue evidence="2">Muscle</tissue>
    </source>
</reference>
<sequence length="84" mass="9065">MSRGLPSPGSTGGNTNNLTLVKGESVLRSAGKHLQKKPSHFSPLELSFLMASEAPFTAPVEHHCEGTRTPCTVPRQDWSAQYTT</sequence>
<proteinExistence type="predicted"/>
<keyword evidence="3" id="KW-1185">Reference proteome</keyword>
<evidence type="ECO:0000313" key="2">
    <source>
        <dbReference type="EMBL" id="MPC28580.1"/>
    </source>
</evidence>
<name>A0A5B7E3N9_PORTR</name>
<organism evidence="2 3">
    <name type="scientific">Portunus trituberculatus</name>
    <name type="common">Swimming crab</name>
    <name type="synonym">Neptunus trituberculatus</name>
    <dbReference type="NCBI Taxonomy" id="210409"/>
    <lineage>
        <taxon>Eukaryota</taxon>
        <taxon>Metazoa</taxon>
        <taxon>Ecdysozoa</taxon>
        <taxon>Arthropoda</taxon>
        <taxon>Crustacea</taxon>
        <taxon>Multicrustacea</taxon>
        <taxon>Malacostraca</taxon>
        <taxon>Eumalacostraca</taxon>
        <taxon>Eucarida</taxon>
        <taxon>Decapoda</taxon>
        <taxon>Pleocyemata</taxon>
        <taxon>Brachyura</taxon>
        <taxon>Eubrachyura</taxon>
        <taxon>Portunoidea</taxon>
        <taxon>Portunidae</taxon>
        <taxon>Portuninae</taxon>
        <taxon>Portunus</taxon>
    </lineage>
</organism>
<evidence type="ECO:0000313" key="3">
    <source>
        <dbReference type="Proteomes" id="UP000324222"/>
    </source>
</evidence>
<accession>A0A5B7E3N9</accession>
<evidence type="ECO:0000256" key="1">
    <source>
        <dbReference type="SAM" id="MobiDB-lite"/>
    </source>
</evidence>
<comment type="caution">
    <text evidence="2">The sequence shown here is derived from an EMBL/GenBank/DDBJ whole genome shotgun (WGS) entry which is preliminary data.</text>
</comment>